<organism evidence="1 2">
    <name type="scientific">Streptomyces calidiresistens</name>
    <dbReference type="NCBI Taxonomy" id="1485586"/>
    <lineage>
        <taxon>Bacteria</taxon>
        <taxon>Bacillati</taxon>
        <taxon>Actinomycetota</taxon>
        <taxon>Actinomycetes</taxon>
        <taxon>Kitasatosporales</taxon>
        <taxon>Streptomycetaceae</taxon>
        <taxon>Streptomyces</taxon>
    </lineage>
</organism>
<name>A0A7W3T2W3_9ACTN</name>
<dbReference type="RefSeq" id="WP_182662834.1">
    <property type="nucleotide sequence ID" value="NZ_VKHS01000185.1"/>
</dbReference>
<reference evidence="2" key="1">
    <citation type="submission" date="2019-10" db="EMBL/GenBank/DDBJ databases">
        <title>Streptomyces sp. nov., a novel actinobacterium isolated from alkaline environment.</title>
        <authorList>
            <person name="Golinska P."/>
        </authorList>
    </citation>
    <scope>NUCLEOTIDE SEQUENCE [LARGE SCALE GENOMIC DNA]</scope>
    <source>
        <strain evidence="2">DSM 42108</strain>
    </source>
</reference>
<dbReference type="Proteomes" id="UP000530234">
    <property type="component" value="Unassembled WGS sequence"/>
</dbReference>
<sequence>MQPLAPPVGPHNPRGATREEVLRALRAVDGANRMSFRYELLDRNDVKIRDLEEIVDGTVSLNNLAVIKRTATFTLRSGGGLIDWLSDRIQPWARLHLPPYGPEDFVEWPLGVFNLVTPTREVDGTGTVWRRVEGYDKLQILEEDLIASRLSTDSPEMLLVRDPFLRNVTGGWGLTPAGIGWSLIVTGPPTTWGVTTAGAGYAFVTLTEQPATLRIQLPHRRSADADVRTTMAVSVTATGAAFLPSIVLRYRSTADFYRLRVHFNTNGTLSLSVADRTTQVGATETTGLSYTPGTMVNVRARIIGQTITGKVWPAGAPEPEAWGIERTIESADPLTQGWMGLSASSFGGNTNTSPQLRYGSFAWDGNPLRLVTLAVRRVLQLGGVNSHRITPSEERLTTVREWEPGTSHLAIVNELLDAIAYRSLSIDERGVAVATPYVPPAERPAEYEYLDDEVSVMDPEAVQERDLHSIPNRWVLTRSEPDEPAITVTYTNSDPASPTSTVRRGRVITDFRDQEDATSESALIERAANLAQEATQVYEAIEYSTAPMPVHSNDDVVRIRRDDLALDGKFSSHTWDLELKAGGQMRHRARRVVSLTAASDPSIVVGDVTVTGAVEAGNWRTGTVIVTPVPNTPTPVVITGLNLTGTGPVRVQVTPDTSVPGSTFREAAVRNPSPNGFTLWVFRTNATNTGIFWLAMRGA</sequence>
<evidence type="ECO:0000313" key="1">
    <source>
        <dbReference type="EMBL" id="MBB0229893.1"/>
    </source>
</evidence>
<evidence type="ECO:0000313" key="2">
    <source>
        <dbReference type="Proteomes" id="UP000530234"/>
    </source>
</evidence>
<evidence type="ECO:0008006" key="3">
    <source>
        <dbReference type="Google" id="ProtNLM"/>
    </source>
</evidence>
<accession>A0A7W3T2W3</accession>
<dbReference type="EMBL" id="VKHS01000185">
    <property type="protein sequence ID" value="MBB0229893.1"/>
    <property type="molecule type" value="Genomic_DNA"/>
</dbReference>
<dbReference type="AlphaFoldDB" id="A0A7W3T2W3"/>
<comment type="caution">
    <text evidence="1">The sequence shown here is derived from an EMBL/GenBank/DDBJ whole genome shotgun (WGS) entry which is preliminary data.</text>
</comment>
<proteinExistence type="predicted"/>
<gene>
    <name evidence="1" type="ORF">FOE67_10290</name>
</gene>
<keyword evidence="2" id="KW-1185">Reference proteome</keyword>
<protein>
    <recommendedName>
        <fullName evidence="3">Minor tail protein</fullName>
    </recommendedName>
</protein>